<name>A0A1T4PI11_9ENTE</name>
<dbReference type="STRING" id="263852.SAMN02745116_01802"/>
<dbReference type="InterPro" id="IPR036621">
    <property type="entry name" value="Anticodon-bd_dom_sf"/>
</dbReference>
<dbReference type="GO" id="GO:0140096">
    <property type="term" value="F:catalytic activity, acting on a protein"/>
    <property type="evidence" value="ECO:0007669"/>
    <property type="project" value="UniProtKB-ARBA"/>
</dbReference>
<dbReference type="InterPro" id="IPR006195">
    <property type="entry name" value="aa-tRNA-synth_II"/>
</dbReference>
<dbReference type="GO" id="GO:0016740">
    <property type="term" value="F:transferase activity"/>
    <property type="evidence" value="ECO:0007669"/>
    <property type="project" value="UniProtKB-ARBA"/>
</dbReference>
<dbReference type="EC" id="6.1.1.21" evidence="11"/>
<dbReference type="PROSITE" id="PS50862">
    <property type="entry name" value="AA_TRNA_LIGASE_II"/>
    <property type="match status" value="1"/>
</dbReference>
<evidence type="ECO:0000256" key="3">
    <source>
        <dbReference type="ARBA" id="ARBA00011738"/>
    </source>
</evidence>
<dbReference type="Gene3D" id="3.30.930.10">
    <property type="entry name" value="Bira Bifunctional Protein, Domain 2"/>
    <property type="match status" value="1"/>
</dbReference>
<dbReference type="InterPro" id="IPR033656">
    <property type="entry name" value="HisRS_anticodon"/>
</dbReference>
<evidence type="ECO:0000256" key="11">
    <source>
        <dbReference type="HAMAP-Rule" id="MF_00127"/>
    </source>
</evidence>
<dbReference type="GO" id="GO:0005737">
    <property type="term" value="C:cytoplasm"/>
    <property type="evidence" value="ECO:0007669"/>
    <property type="project" value="UniProtKB-SubCell"/>
</dbReference>
<dbReference type="PIRSF" id="PIRSF001549">
    <property type="entry name" value="His-tRNA_synth"/>
    <property type="match status" value="1"/>
</dbReference>
<evidence type="ECO:0000313" key="14">
    <source>
        <dbReference type="EMBL" id="SJZ91210.1"/>
    </source>
</evidence>
<evidence type="ECO:0000256" key="5">
    <source>
        <dbReference type="ARBA" id="ARBA00022598"/>
    </source>
</evidence>
<dbReference type="AlphaFoldDB" id="A0A1T4PI11"/>
<comment type="similarity">
    <text evidence="2 11">Belongs to the class-II aminoacyl-tRNA synthetase family.</text>
</comment>
<feature type="binding site" evidence="12">
    <location>
        <begin position="263"/>
        <end position="264"/>
    </location>
    <ligand>
        <name>L-histidine</name>
        <dbReference type="ChEBI" id="CHEBI:57595"/>
    </ligand>
</feature>
<dbReference type="CDD" id="cd00773">
    <property type="entry name" value="HisRS-like_core"/>
    <property type="match status" value="1"/>
</dbReference>
<comment type="subunit">
    <text evidence="3 11">Homodimer.</text>
</comment>
<keyword evidence="5 11" id="KW-0436">Ligase</keyword>
<dbReference type="SUPFAM" id="SSF55681">
    <property type="entry name" value="Class II aaRS and biotin synthetases"/>
    <property type="match status" value="1"/>
</dbReference>
<dbReference type="InterPro" id="IPR004154">
    <property type="entry name" value="Anticodon-bd"/>
</dbReference>
<dbReference type="GO" id="GO:0006427">
    <property type="term" value="P:histidyl-tRNA aminoacylation"/>
    <property type="evidence" value="ECO:0007669"/>
    <property type="project" value="UniProtKB-UniRule"/>
</dbReference>
<dbReference type="Proteomes" id="UP000190328">
    <property type="component" value="Unassembled WGS sequence"/>
</dbReference>
<dbReference type="PANTHER" id="PTHR43707:SF1">
    <property type="entry name" value="HISTIDINE--TRNA LIGASE, MITOCHONDRIAL-RELATED"/>
    <property type="match status" value="1"/>
</dbReference>
<dbReference type="GO" id="GO:0005524">
    <property type="term" value="F:ATP binding"/>
    <property type="evidence" value="ECO:0007669"/>
    <property type="project" value="UniProtKB-UniRule"/>
</dbReference>
<evidence type="ECO:0000256" key="9">
    <source>
        <dbReference type="ARBA" id="ARBA00023146"/>
    </source>
</evidence>
<gene>
    <name evidence="11" type="primary">hisS</name>
    <name evidence="14" type="ORF">SAMN02745116_01802</name>
</gene>
<comment type="subcellular location">
    <subcellularLocation>
        <location evidence="1 11">Cytoplasm</location>
    </subcellularLocation>
</comment>
<feature type="binding site" evidence="12">
    <location>
        <begin position="81"/>
        <end position="83"/>
    </location>
    <ligand>
        <name>L-histidine</name>
        <dbReference type="ChEBI" id="CHEBI:57595"/>
    </ligand>
</feature>
<evidence type="ECO:0000256" key="8">
    <source>
        <dbReference type="ARBA" id="ARBA00022917"/>
    </source>
</evidence>
<feature type="binding site" evidence="12">
    <location>
        <position position="259"/>
    </location>
    <ligand>
        <name>L-histidine</name>
        <dbReference type="ChEBI" id="CHEBI:57595"/>
    </ligand>
</feature>
<dbReference type="InterPro" id="IPR045864">
    <property type="entry name" value="aa-tRNA-synth_II/BPL/LPL"/>
</dbReference>
<evidence type="ECO:0000256" key="1">
    <source>
        <dbReference type="ARBA" id="ARBA00004496"/>
    </source>
</evidence>
<feature type="domain" description="Aminoacyl-transfer RNA synthetases class-II family profile" evidence="13">
    <location>
        <begin position="21"/>
        <end position="324"/>
    </location>
</feature>
<dbReference type="PANTHER" id="PTHR43707">
    <property type="entry name" value="HISTIDYL-TRNA SYNTHETASE"/>
    <property type="match status" value="1"/>
</dbReference>
<keyword evidence="15" id="KW-1185">Reference proteome</keyword>
<keyword evidence="9 11" id="KW-0030">Aminoacyl-tRNA synthetase</keyword>
<dbReference type="Pfam" id="PF13393">
    <property type="entry name" value="tRNA-synt_His"/>
    <property type="match status" value="1"/>
</dbReference>
<dbReference type="FunFam" id="3.30.930.10:FF:000005">
    <property type="entry name" value="Histidine--tRNA ligase"/>
    <property type="match status" value="1"/>
</dbReference>
<dbReference type="InterPro" id="IPR015807">
    <property type="entry name" value="His-tRNA-ligase"/>
</dbReference>
<protein>
    <recommendedName>
        <fullName evidence="11">Histidine--tRNA ligase</fullName>
        <ecNumber evidence="11">6.1.1.21</ecNumber>
    </recommendedName>
    <alternativeName>
        <fullName evidence="11">Histidyl-tRNA synthetase</fullName>
        <shortName evidence="11">HisRS</shortName>
    </alternativeName>
</protein>
<evidence type="ECO:0000313" key="15">
    <source>
        <dbReference type="Proteomes" id="UP000190328"/>
    </source>
</evidence>
<evidence type="ECO:0000256" key="6">
    <source>
        <dbReference type="ARBA" id="ARBA00022741"/>
    </source>
</evidence>
<dbReference type="NCBIfam" id="TIGR00442">
    <property type="entry name" value="hisS"/>
    <property type="match status" value="1"/>
</dbReference>
<dbReference type="InterPro" id="IPR041715">
    <property type="entry name" value="HisRS-like_core"/>
</dbReference>
<organism evidence="14 15">
    <name type="scientific">Pilibacter termitis</name>
    <dbReference type="NCBI Taxonomy" id="263852"/>
    <lineage>
        <taxon>Bacteria</taxon>
        <taxon>Bacillati</taxon>
        <taxon>Bacillota</taxon>
        <taxon>Bacilli</taxon>
        <taxon>Lactobacillales</taxon>
        <taxon>Enterococcaceae</taxon>
        <taxon>Pilibacter</taxon>
    </lineage>
</organism>
<dbReference type="Gene3D" id="3.40.50.800">
    <property type="entry name" value="Anticodon-binding domain"/>
    <property type="match status" value="1"/>
</dbReference>
<accession>A0A1T4PI11</accession>
<dbReference type="HAMAP" id="MF_00127">
    <property type="entry name" value="His_tRNA_synth"/>
    <property type="match status" value="1"/>
</dbReference>
<keyword evidence="4 11" id="KW-0963">Cytoplasm</keyword>
<evidence type="ECO:0000256" key="12">
    <source>
        <dbReference type="PIRSR" id="PIRSR001549-1"/>
    </source>
</evidence>
<sequence length="427" mass="49036">MKLQRPKGTNDILPSESYKWQFVEEKARLVFGGHQYQEIRTPLFEHYEVISRSVGDTTDIVSKEMYDFYDKGERHITLRPEGTAPVVRAFVENKLFAPEYQKPYKVYYAGAMFRYERMQKGRYRQFHQIGAEVFGSDNPATDVESMAMVMTYFEQLGIKNTSLHINTLGNTESRANYRKALIDFLMPHFEELSEDSKRRLHENPLRVLDSKDAKDKEVVKNAPSILDFLDEESSKHFETVKTMLEALEIPYVIDTNMVRGLDYYNHTIFELMATISGKELTVAAGGRYDKLVEYFGGPETSGFGFALGIERLLLLLEEEKVEIPNPNQVDVYVVSLGEAVNVETLKLVQSIRKQGFSAERDFLNRKAKAQFKTVDKLAAKLVITIGEGELEKAEANVKNADTREEKAYPLKELYRDFSVIYDDLIKG</sequence>
<dbReference type="EMBL" id="FUXI01000021">
    <property type="protein sequence ID" value="SJZ91210.1"/>
    <property type="molecule type" value="Genomic_DNA"/>
</dbReference>
<feature type="binding site" evidence="12">
    <location>
        <position position="128"/>
    </location>
    <ligand>
        <name>L-histidine</name>
        <dbReference type="ChEBI" id="CHEBI:57595"/>
    </ligand>
</feature>
<evidence type="ECO:0000256" key="4">
    <source>
        <dbReference type="ARBA" id="ARBA00022490"/>
    </source>
</evidence>
<dbReference type="Pfam" id="PF03129">
    <property type="entry name" value="HGTP_anticodon"/>
    <property type="match status" value="1"/>
</dbReference>
<keyword evidence="8 11" id="KW-0648">Protein biosynthesis</keyword>
<dbReference type="InterPro" id="IPR004516">
    <property type="entry name" value="HisRS/HisZ"/>
</dbReference>
<feature type="binding site" evidence="12">
    <location>
        <position position="114"/>
    </location>
    <ligand>
        <name>L-histidine</name>
        <dbReference type="ChEBI" id="CHEBI:57595"/>
    </ligand>
</feature>
<dbReference type="CDD" id="cd00859">
    <property type="entry name" value="HisRS_anticodon"/>
    <property type="match status" value="1"/>
</dbReference>
<dbReference type="RefSeq" id="WP_078807732.1">
    <property type="nucleotide sequence ID" value="NZ_FUXI01000021.1"/>
</dbReference>
<dbReference type="GO" id="GO:0004821">
    <property type="term" value="F:histidine-tRNA ligase activity"/>
    <property type="evidence" value="ECO:0007669"/>
    <property type="project" value="UniProtKB-UniRule"/>
</dbReference>
<evidence type="ECO:0000259" key="13">
    <source>
        <dbReference type="PROSITE" id="PS50862"/>
    </source>
</evidence>
<keyword evidence="6 11" id="KW-0547">Nucleotide-binding</keyword>
<reference evidence="14 15" key="1">
    <citation type="submission" date="2017-02" db="EMBL/GenBank/DDBJ databases">
        <authorList>
            <person name="Peterson S.W."/>
        </authorList>
    </citation>
    <scope>NUCLEOTIDE SEQUENCE [LARGE SCALE GENOMIC DNA]</scope>
    <source>
        <strain evidence="14 15">ATCC BAA-1030</strain>
    </source>
</reference>
<dbReference type="SUPFAM" id="SSF52954">
    <property type="entry name" value="Class II aaRS ABD-related"/>
    <property type="match status" value="1"/>
</dbReference>
<keyword evidence="7 11" id="KW-0067">ATP-binding</keyword>
<evidence type="ECO:0000256" key="2">
    <source>
        <dbReference type="ARBA" id="ARBA00008226"/>
    </source>
</evidence>
<dbReference type="OrthoDB" id="9800814at2"/>
<evidence type="ECO:0000256" key="7">
    <source>
        <dbReference type="ARBA" id="ARBA00022840"/>
    </source>
</evidence>
<comment type="catalytic activity">
    <reaction evidence="10 11">
        <text>tRNA(His) + L-histidine + ATP = L-histidyl-tRNA(His) + AMP + diphosphate + H(+)</text>
        <dbReference type="Rhea" id="RHEA:17313"/>
        <dbReference type="Rhea" id="RHEA-COMP:9665"/>
        <dbReference type="Rhea" id="RHEA-COMP:9689"/>
        <dbReference type="ChEBI" id="CHEBI:15378"/>
        <dbReference type="ChEBI" id="CHEBI:30616"/>
        <dbReference type="ChEBI" id="CHEBI:33019"/>
        <dbReference type="ChEBI" id="CHEBI:57595"/>
        <dbReference type="ChEBI" id="CHEBI:78442"/>
        <dbReference type="ChEBI" id="CHEBI:78527"/>
        <dbReference type="ChEBI" id="CHEBI:456215"/>
        <dbReference type="EC" id="6.1.1.21"/>
    </reaction>
</comment>
<feature type="binding site" evidence="12">
    <location>
        <position position="132"/>
    </location>
    <ligand>
        <name>L-histidine</name>
        <dbReference type="ChEBI" id="CHEBI:57595"/>
    </ligand>
</feature>
<proteinExistence type="inferred from homology"/>
<evidence type="ECO:0000256" key="10">
    <source>
        <dbReference type="ARBA" id="ARBA00047639"/>
    </source>
</evidence>